<dbReference type="SUPFAM" id="SSF50685">
    <property type="entry name" value="Barwin-like endoglucanases"/>
    <property type="match status" value="1"/>
</dbReference>
<evidence type="ECO:0000313" key="8">
    <source>
        <dbReference type="EMBL" id="TCS98291.1"/>
    </source>
</evidence>
<evidence type="ECO:0000313" key="9">
    <source>
        <dbReference type="EMBL" id="TSE21800.1"/>
    </source>
</evidence>
<dbReference type="GO" id="GO:0009253">
    <property type="term" value="P:peptidoglycan catabolic process"/>
    <property type="evidence" value="ECO:0007669"/>
    <property type="project" value="TreeGrafter"/>
</dbReference>
<dbReference type="GO" id="GO:0004553">
    <property type="term" value="F:hydrolase activity, hydrolyzing O-glycosyl compounds"/>
    <property type="evidence" value="ECO:0007669"/>
    <property type="project" value="InterPro"/>
</dbReference>
<dbReference type="InterPro" id="IPR026044">
    <property type="entry name" value="MltA"/>
</dbReference>
<evidence type="ECO:0000313" key="11">
    <source>
        <dbReference type="Proteomes" id="UP000315577"/>
    </source>
</evidence>
<dbReference type="GO" id="GO:0019867">
    <property type="term" value="C:outer membrane"/>
    <property type="evidence" value="ECO:0007669"/>
    <property type="project" value="InterPro"/>
</dbReference>
<name>A0A4R3LDR0_9BURK</name>
<gene>
    <name evidence="9" type="primary">mltA</name>
    <name evidence="8" type="ORF">EDC36_10547</name>
    <name evidence="9" type="ORF">Tigna_01527</name>
</gene>
<evidence type="ECO:0000256" key="3">
    <source>
        <dbReference type="ARBA" id="ARBA00023239"/>
    </source>
</evidence>
<dbReference type="SMART" id="SM00925">
    <property type="entry name" value="MltA"/>
    <property type="match status" value="1"/>
</dbReference>
<reference evidence="9 11" key="2">
    <citation type="submission" date="2019-07" db="EMBL/GenBank/DDBJ databases">
        <title>Tepidimonas ignava SPS-1037 draft genome.</title>
        <authorList>
            <person name="Da Costa M.S."/>
            <person name="Froufe H.J.C."/>
            <person name="Egas C."/>
            <person name="Albuquerque L."/>
        </authorList>
    </citation>
    <scope>NUCLEOTIDE SEQUENCE [LARGE SCALE GENOMIC DNA]</scope>
    <source>
        <strain evidence="9 11">SPS-1037</strain>
    </source>
</reference>
<evidence type="ECO:0000256" key="2">
    <source>
        <dbReference type="ARBA" id="ARBA00012587"/>
    </source>
</evidence>
<dbReference type="InterPro" id="IPR005300">
    <property type="entry name" value="MltA_B"/>
</dbReference>
<dbReference type="PIRSF" id="PIRSF019422">
    <property type="entry name" value="MltA"/>
    <property type="match status" value="1"/>
</dbReference>
<dbReference type="GO" id="GO:0009254">
    <property type="term" value="P:peptidoglycan turnover"/>
    <property type="evidence" value="ECO:0007669"/>
    <property type="project" value="InterPro"/>
</dbReference>
<dbReference type="Pfam" id="PF03562">
    <property type="entry name" value="MltA"/>
    <property type="match status" value="1"/>
</dbReference>
<reference evidence="8 10" key="1">
    <citation type="submission" date="2019-03" db="EMBL/GenBank/DDBJ databases">
        <title>Genomic Encyclopedia of Type Strains, Phase IV (KMG-IV): sequencing the most valuable type-strain genomes for metagenomic binning, comparative biology and taxonomic classification.</title>
        <authorList>
            <person name="Goeker M."/>
        </authorList>
    </citation>
    <scope>NUCLEOTIDE SEQUENCE [LARGE SCALE GENOMIC DNA]</scope>
    <source>
        <strain evidence="8 10">DSM 12034</strain>
    </source>
</reference>
<dbReference type="Proteomes" id="UP000315577">
    <property type="component" value="Unassembled WGS sequence"/>
</dbReference>
<dbReference type="GO" id="GO:0008933">
    <property type="term" value="F:peptidoglycan lytic transglycosylase activity"/>
    <property type="evidence" value="ECO:0007669"/>
    <property type="project" value="TreeGrafter"/>
</dbReference>
<evidence type="ECO:0000256" key="4">
    <source>
        <dbReference type="ARBA" id="ARBA00023316"/>
    </source>
</evidence>
<feature type="domain" description="Lytic transglycosylase MltA" evidence="7">
    <location>
        <begin position="171"/>
        <end position="312"/>
    </location>
</feature>
<evidence type="ECO:0000313" key="10">
    <source>
        <dbReference type="Proteomes" id="UP000295536"/>
    </source>
</evidence>
<dbReference type="EMBL" id="SMAH01000005">
    <property type="protein sequence ID" value="TCS98291.1"/>
    <property type="molecule type" value="Genomic_DNA"/>
</dbReference>
<evidence type="ECO:0000259" key="7">
    <source>
        <dbReference type="SMART" id="SM00925"/>
    </source>
</evidence>
<dbReference type="Gene3D" id="2.40.240.50">
    <property type="entry name" value="Barwin-like endoglucanases"/>
    <property type="match status" value="1"/>
</dbReference>
<comment type="caution">
    <text evidence="8">The sequence shown here is derived from an EMBL/GenBank/DDBJ whole genome shotgun (WGS) entry which is preliminary data.</text>
</comment>
<evidence type="ECO:0000256" key="5">
    <source>
        <dbReference type="ARBA" id="ARBA00030918"/>
    </source>
</evidence>
<dbReference type="CDD" id="cd14485">
    <property type="entry name" value="mltA_like_LT_A"/>
    <property type="match status" value="1"/>
</dbReference>
<sequence length="421" mass="45783">MGAALLVACSTPAPPGGSVAEPDAAREVPVPSATTAPAAPPAPAEAAAATRWDDTEALPVVQAGHPVWQQADAAPLPAPLLRPKALWQPVRWADLPGWGRDALPEVWNAWLRSCERPAPPWGALCPQIRRLSIAEPAERYAWVMRHWQPYRIVAPDGSPTPGLLTGYYEPELPASRQRDALHRIPLYGPPPALQAAAGQPWLTRRQIESDAEVQARLAPHVLAWLADPLDALLLHVQGSGRLRITEPDGRQRLVRLAFAAHNGHPYQSVLRALLQRGDIREGTWEALRAWAQANPQRLDEVLWTNPRVVFFREEPLDALDSQFGPRGAQGVALTPGRSVAVDRDAIPYGTPLWLVSHGPVARLQRLVLAQDTGAAIVGAVRADFFVGWGASAYPVAAGLKQPLHLWALWPRAQPLPAEATR</sequence>
<feature type="region of interest" description="Disordered" evidence="6">
    <location>
        <begin position="11"/>
        <end position="50"/>
    </location>
</feature>
<dbReference type="Gene3D" id="2.40.40.10">
    <property type="entry name" value="RlpA-like domain"/>
    <property type="match status" value="1"/>
</dbReference>
<accession>A0A4R3LDR0</accession>
<keyword evidence="4" id="KW-0961">Cell wall biogenesis/degradation</keyword>
<dbReference type="EC" id="4.2.2.n1" evidence="2"/>
<dbReference type="GO" id="GO:0071555">
    <property type="term" value="P:cell wall organization"/>
    <property type="evidence" value="ECO:0007669"/>
    <property type="project" value="UniProtKB-KW"/>
</dbReference>
<dbReference type="InterPro" id="IPR036908">
    <property type="entry name" value="RlpA-like_sf"/>
</dbReference>
<dbReference type="EMBL" id="VJNC01000009">
    <property type="protein sequence ID" value="TSE21800.1"/>
    <property type="molecule type" value="Genomic_DNA"/>
</dbReference>
<dbReference type="PANTHER" id="PTHR30124:SF0">
    <property type="entry name" value="MEMBRANE-BOUND LYTIC MUREIN TRANSGLYCOSYLASE A"/>
    <property type="match status" value="1"/>
</dbReference>
<keyword evidence="11" id="KW-1185">Reference proteome</keyword>
<dbReference type="Proteomes" id="UP000295536">
    <property type="component" value="Unassembled WGS sequence"/>
</dbReference>
<dbReference type="PANTHER" id="PTHR30124">
    <property type="entry name" value="MEMBRANE-BOUND LYTIC MUREIN TRANSGLYCOSYLASE A"/>
    <property type="match status" value="1"/>
</dbReference>
<comment type="catalytic activity">
    <reaction evidence="1">
        <text>Exolytic cleavage of the (1-&gt;4)-beta-glycosidic linkage between N-acetylmuramic acid (MurNAc) and N-acetylglucosamine (GlcNAc) residues in peptidoglycan, from either the reducing or the non-reducing ends of the peptidoglycan chains, with concomitant formation of a 1,6-anhydrobond in the MurNAc residue.</text>
        <dbReference type="EC" id="4.2.2.n1"/>
    </reaction>
</comment>
<protein>
    <recommendedName>
        <fullName evidence="2">peptidoglycan lytic exotransglycosylase</fullName>
        <ecNumber evidence="2">4.2.2.n1</ecNumber>
    </recommendedName>
    <alternativeName>
        <fullName evidence="5">Murein hydrolase A</fullName>
    </alternativeName>
</protein>
<organism evidence="8 10">
    <name type="scientific">Tepidimonas ignava</name>
    <dbReference type="NCBI Taxonomy" id="114249"/>
    <lineage>
        <taxon>Bacteria</taxon>
        <taxon>Pseudomonadati</taxon>
        <taxon>Pseudomonadota</taxon>
        <taxon>Betaproteobacteria</taxon>
        <taxon>Burkholderiales</taxon>
        <taxon>Tepidimonas</taxon>
    </lineage>
</organism>
<dbReference type="Pfam" id="PF06725">
    <property type="entry name" value="3D"/>
    <property type="match status" value="1"/>
</dbReference>
<dbReference type="InterPro" id="IPR010611">
    <property type="entry name" value="3D_dom"/>
</dbReference>
<keyword evidence="3 9" id="KW-0456">Lyase</keyword>
<dbReference type="AlphaFoldDB" id="A0A4R3LDR0"/>
<proteinExistence type="predicted"/>
<evidence type="ECO:0000256" key="6">
    <source>
        <dbReference type="SAM" id="MobiDB-lite"/>
    </source>
</evidence>
<evidence type="ECO:0000256" key="1">
    <source>
        <dbReference type="ARBA" id="ARBA00001420"/>
    </source>
</evidence>